<evidence type="ECO:0000256" key="6">
    <source>
        <dbReference type="SAM" id="Phobius"/>
    </source>
</evidence>
<evidence type="ECO:0000256" key="1">
    <source>
        <dbReference type="ARBA" id="ARBA00004141"/>
    </source>
</evidence>
<dbReference type="HOGENOM" id="CLU_077905_0_1_5"/>
<dbReference type="Proteomes" id="UP000004659">
    <property type="component" value="Unassembled WGS sequence"/>
</dbReference>
<dbReference type="GeneID" id="93015309"/>
<evidence type="ECO:0000313" key="7">
    <source>
        <dbReference type="EMBL" id="EEZ29238.1"/>
    </source>
</evidence>
<dbReference type="RefSeq" id="WP_002966224.1">
    <property type="nucleotide sequence ID" value="NZ_EQ999534.1"/>
</dbReference>
<keyword evidence="3 6" id="KW-0812">Transmembrane</keyword>
<evidence type="ECO:0000256" key="4">
    <source>
        <dbReference type="ARBA" id="ARBA00022989"/>
    </source>
</evidence>
<evidence type="ECO:0000256" key="2">
    <source>
        <dbReference type="ARBA" id="ARBA00008333"/>
    </source>
</evidence>
<feature type="transmembrane region" description="Helical" evidence="6">
    <location>
        <begin position="157"/>
        <end position="175"/>
    </location>
</feature>
<name>A0A0E1WWT5_9HYPH</name>
<dbReference type="AlphaFoldDB" id="A0A0E1WWT5"/>
<gene>
    <name evidence="7" type="ORF">BALG_02591</name>
</gene>
<dbReference type="EMBL" id="EQ999534">
    <property type="protein sequence ID" value="EEZ29238.1"/>
    <property type="molecule type" value="Genomic_DNA"/>
</dbReference>
<comment type="subcellular location">
    <subcellularLocation>
        <location evidence="1">Membrane</location>
        <topology evidence="1">Multi-pass membrane protein</topology>
    </subcellularLocation>
</comment>
<feature type="transmembrane region" description="Helical" evidence="6">
    <location>
        <begin position="6"/>
        <end position="31"/>
    </location>
</feature>
<keyword evidence="5 6" id="KW-0472">Membrane</keyword>
<evidence type="ECO:0000256" key="5">
    <source>
        <dbReference type="ARBA" id="ARBA00023136"/>
    </source>
</evidence>
<evidence type="ECO:0000256" key="3">
    <source>
        <dbReference type="ARBA" id="ARBA00022692"/>
    </source>
</evidence>
<feature type="transmembrane region" description="Helical" evidence="6">
    <location>
        <begin position="187"/>
        <end position="207"/>
    </location>
</feature>
<protein>
    <submittedName>
        <fullName evidence="7">Iron permease FTR1</fullName>
    </submittedName>
</protein>
<proteinExistence type="inferred from homology"/>
<dbReference type="PANTHER" id="PTHR31632">
    <property type="entry name" value="IRON TRANSPORTER FTH1"/>
    <property type="match status" value="1"/>
</dbReference>
<comment type="similarity">
    <text evidence="2">Belongs to the oxidase-dependent Fe transporter (OFeT) (TC 9.A.10.1) family.</text>
</comment>
<dbReference type="Pfam" id="PF03239">
    <property type="entry name" value="FTR1"/>
    <property type="match status" value="1"/>
</dbReference>
<dbReference type="InterPro" id="IPR004923">
    <property type="entry name" value="FTR1/Fip1/EfeU"/>
</dbReference>
<keyword evidence="4 6" id="KW-1133">Transmembrane helix</keyword>
<feature type="transmembrane region" description="Helical" evidence="6">
    <location>
        <begin position="77"/>
        <end position="98"/>
    </location>
</feature>
<reference evidence="7" key="1">
    <citation type="submission" date="2009-01" db="EMBL/GenBank/DDBJ databases">
        <title>The Genome Sequence of Brucella pinnipedialis M292/94/1.</title>
        <authorList>
            <consortium name="The Broad Institute Genome Sequencing Platform"/>
            <person name="Ward D."/>
            <person name="Young S.K."/>
            <person name="Kodira C.D."/>
            <person name="Zeng Q."/>
            <person name="Koehrsen M."/>
            <person name="Alvarado L."/>
            <person name="Berlin A."/>
            <person name="Borenstein D."/>
            <person name="Chen Z."/>
            <person name="Engels R."/>
            <person name="Freedman E."/>
            <person name="Gellesch M."/>
            <person name="Goldberg J."/>
            <person name="Griggs A."/>
            <person name="Gujja S."/>
            <person name="Heiman D."/>
            <person name="Hepburn T."/>
            <person name="Howarth C."/>
            <person name="Jen D."/>
            <person name="Larson L."/>
            <person name="Lewis B."/>
            <person name="Mehta T."/>
            <person name="Park D."/>
            <person name="Pearson M."/>
            <person name="Roberts A."/>
            <person name="Saif S."/>
            <person name="Shea T."/>
            <person name="Shenoy N."/>
            <person name="Sisk P."/>
            <person name="Stolte C."/>
            <person name="Sykes S."/>
            <person name="Walk T."/>
            <person name="White J."/>
            <person name="Yandava C."/>
            <person name="Whatmore A.M."/>
            <person name="Perrett L.L."/>
            <person name="O'Callaghan D."/>
            <person name="Nusbaum C."/>
            <person name="Galagan J."/>
            <person name="Birren B."/>
        </authorList>
    </citation>
    <scope>NUCLEOTIDE SEQUENCE [LARGE SCALE GENOMIC DNA]</scope>
    <source>
        <strain evidence="7">M292/94/1</strain>
    </source>
</reference>
<feature type="transmembrane region" description="Helical" evidence="6">
    <location>
        <begin position="43"/>
        <end position="65"/>
    </location>
</feature>
<dbReference type="PANTHER" id="PTHR31632:SF2">
    <property type="entry name" value="PLASMA MEMBRANE IRON PERMEASE"/>
    <property type="match status" value="1"/>
</dbReference>
<accession>A0A0E1WWT5</accession>
<dbReference type="GO" id="GO:0033573">
    <property type="term" value="C:high-affinity iron permease complex"/>
    <property type="evidence" value="ECO:0007669"/>
    <property type="project" value="InterPro"/>
</dbReference>
<feature type="transmembrane region" description="Helical" evidence="6">
    <location>
        <begin position="251"/>
        <end position="269"/>
    </location>
</feature>
<organism evidence="7">
    <name type="scientific">Brucella pinnipedialis M292/94/1</name>
    <dbReference type="NCBI Taxonomy" id="520462"/>
    <lineage>
        <taxon>Bacteria</taxon>
        <taxon>Pseudomonadati</taxon>
        <taxon>Pseudomonadota</taxon>
        <taxon>Alphaproteobacteria</taxon>
        <taxon>Hyphomicrobiales</taxon>
        <taxon>Brucellaceae</taxon>
        <taxon>Brucella/Ochrobactrum group</taxon>
        <taxon>Brucella</taxon>
    </lineage>
</organism>
<dbReference type="GO" id="GO:0015093">
    <property type="term" value="F:ferrous iron transmembrane transporter activity"/>
    <property type="evidence" value="ECO:0007669"/>
    <property type="project" value="TreeGrafter"/>
</dbReference>
<sequence length="278" mass="30364">MNVQDFNILFVIWRECIEALLVVGILNAWLSHRPAQEQRTGRIWLWSGVAAGLAGALVLAFLLLTVGDMLSDDAQDYFQTAIVLLAAGLIVQMVFWMRKHGRTLKKELHASLTDVADKANWLGVFALAALAVMREGSEAAVFLYGTMAGISASNYNALVAALIGLAAALGTYWLLQLGSRVLSWNAFFRITEVMLLFLAGSLLLTGIDHLISLGVLPPLSARLWNTSAILSDNGMLGGLVSGLTGYRARPVLIEVLVFFAYWTIVLWFLSRPRALQTA</sequence>